<dbReference type="KEGG" id="ehx:EMIHUDRAFT_434603"/>
<dbReference type="GeneID" id="19046559"/>
<dbReference type="SUPFAM" id="SSF55785">
    <property type="entry name" value="PYP-like sensor domain (PAS domain)"/>
    <property type="match status" value="1"/>
</dbReference>
<dbReference type="PANTHER" id="PTHR47429:SF2">
    <property type="entry name" value="PROTEIN TWIN LOV 1"/>
    <property type="match status" value="1"/>
</dbReference>
<evidence type="ECO:0000313" key="5">
    <source>
        <dbReference type="EnsemblProtists" id="EOD13388"/>
    </source>
</evidence>
<dbReference type="EnsemblProtists" id="EOD29210">
    <property type="protein sequence ID" value="EOD29210"/>
    <property type="gene ID" value="EMIHUDRAFT_434603"/>
</dbReference>
<dbReference type="KEGG" id="ehx:EMIHUDRAFT_445849"/>
<keyword evidence="6" id="KW-1185">Reference proteome</keyword>
<dbReference type="STRING" id="2903.R1ERF1"/>
<keyword evidence="1" id="KW-0285">Flavoprotein</keyword>
<evidence type="ECO:0000256" key="2">
    <source>
        <dbReference type="ARBA" id="ARBA00022643"/>
    </source>
</evidence>
<dbReference type="AlphaFoldDB" id="A0A0D3IQ53"/>
<feature type="compositionally biased region" description="Low complexity" evidence="4">
    <location>
        <begin position="243"/>
        <end position="275"/>
    </location>
</feature>
<dbReference type="HOGENOM" id="CLU_671633_0_0_1"/>
<dbReference type="GO" id="GO:0005634">
    <property type="term" value="C:nucleus"/>
    <property type="evidence" value="ECO:0007669"/>
    <property type="project" value="TreeGrafter"/>
</dbReference>
<dbReference type="EnsemblProtists" id="EOD13388">
    <property type="protein sequence ID" value="EOD13388"/>
    <property type="gene ID" value="EMIHUDRAFT_445849"/>
</dbReference>
<dbReference type="PaxDb" id="2903-EOD13388"/>
<feature type="region of interest" description="Disordered" evidence="4">
    <location>
        <begin position="1"/>
        <end position="33"/>
    </location>
</feature>
<protein>
    <recommendedName>
        <fullName evidence="7">PAS domain-containing protein</fullName>
    </recommendedName>
</protein>
<proteinExistence type="predicted"/>
<accession>A0A0D3IQ53</accession>
<sequence length="410" mass="44214">MDPSLAPTLALGGGGGDDARKRPGHPAGQAACRGAKAQRTDATMVVDPDERAHESTEAFGQLTPVQKAVIRRMLPLLDTETDSVVITNPLVANTPIVHVTQAWQAMCGYTTRQACGQNPRLTQGEGTCKGTIQALGNALSLRQPCRVRLLNYRGYNREPFWNCLTVHPVFHKRELVLYAARLQDYSYRLNRLVSVSPVQFCKSDPSLSCRISLAKLGSAGALARPMPPSICVGRIEELDSGADDSVASDAGAARSEGASSASSVNGSTSSSAGADSDVDGEGEVIPCVPLPLVKRLAFPRLALEPEYLRDRLQDECAQLDWQCHTTEIQASGHELVRLELFQQRPGTADVGVRALVHVLPEQEAGVYSLHITRLSGDTFAYHALFRQLRQRLHDIVAPQAAYPVAACGMS</sequence>
<dbReference type="InterPro" id="IPR035965">
    <property type="entry name" value="PAS-like_dom_sf"/>
</dbReference>
<reference evidence="6" key="1">
    <citation type="journal article" date="2013" name="Nature">
        <title>Pan genome of the phytoplankton Emiliania underpins its global distribution.</title>
        <authorList>
            <person name="Read B.A."/>
            <person name="Kegel J."/>
            <person name="Klute M.J."/>
            <person name="Kuo A."/>
            <person name="Lefebvre S.C."/>
            <person name="Maumus F."/>
            <person name="Mayer C."/>
            <person name="Miller J."/>
            <person name="Monier A."/>
            <person name="Salamov A."/>
            <person name="Young J."/>
            <person name="Aguilar M."/>
            <person name="Claverie J.M."/>
            <person name="Frickenhaus S."/>
            <person name="Gonzalez K."/>
            <person name="Herman E.K."/>
            <person name="Lin Y.C."/>
            <person name="Napier J."/>
            <person name="Ogata H."/>
            <person name="Sarno A.F."/>
            <person name="Shmutz J."/>
            <person name="Schroeder D."/>
            <person name="de Vargas C."/>
            <person name="Verret F."/>
            <person name="von Dassow P."/>
            <person name="Valentin K."/>
            <person name="Van de Peer Y."/>
            <person name="Wheeler G."/>
            <person name="Dacks J.B."/>
            <person name="Delwiche C.F."/>
            <person name="Dyhrman S.T."/>
            <person name="Glockner G."/>
            <person name="John U."/>
            <person name="Richards T."/>
            <person name="Worden A.Z."/>
            <person name="Zhang X."/>
            <person name="Grigoriev I.V."/>
            <person name="Allen A.E."/>
            <person name="Bidle K."/>
            <person name="Borodovsky M."/>
            <person name="Bowler C."/>
            <person name="Brownlee C."/>
            <person name="Cock J.M."/>
            <person name="Elias M."/>
            <person name="Gladyshev V.N."/>
            <person name="Groth M."/>
            <person name="Guda C."/>
            <person name="Hadaegh A."/>
            <person name="Iglesias-Rodriguez M.D."/>
            <person name="Jenkins J."/>
            <person name="Jones B.M."/>
            <person name="Lawson T."/>
            <person name="Leese F."/>
            <person name="Lindquist E."/>
            <person name="Lobanov A."/>
            <person name="Lomsadze A."/>
            <person name="Malik S.B."/>
            <person name="Marsh M.E."/>
            <person name="Mackinder L."/>
            <person name="Mock T."/>
            <person name="Mueller-Roeber B."/>
            <person name="Pagarete A."/>
            <person name="Parker M."/>
            <person name="Probert I."/>
            <person name="Quesneville H."/>
            <person name="Raines C."/>
            <person name="Rensing S.A."/>
            <person name="Riano-Pachon D.M."/>
            <person name="Richier S."/>
            <person name="Rokitta S."/>
            <person name="Shiraiwa Y."/>
            <person name="Soanes D.M."/>
            <person name="van der Giezen M."/>
            <person name="Wahlund T.M."/>
            <person name="Williams B."/>
            <person name="Wilson W."/>
            <person name="Wolfe G."/>
            <person name="Wurch L.L."/>
        </authorList>
    </citation>
    <scope>NUCLEOTIDE SEQUENCE</scope>
</reference>
<dbReference type="RefSeq" id="XP_005765817.1">
    <property type="nucleotide sequence ID" value="XM_005765760.1"/>
</dbReference>
<dbReference type="Gene3D" id="3.30.450.20">
    <property type="entry name" value="PAS domain"/>
    <property type="match status" value="1"/>
</dbReference>
<dbReference type="GeneID" id="17259538"/>
<evidence type="ECO:0000256" key="3">
    <source>
        <dbReference type="ARBA" id="ARBA00022991"/>
    </source>
</evidence>
<dbReference type="Proteomes" id="UP000013827">
    <property type="component" value="Unassembled WGS sequence"/>
</dbReference>
<dbReference type="RefSeq" id="XP_005781639.1">
    <property type="nucleotide sequence ID" value="XM_005781582.1"/>
</dbReference>
<keyword evidence="2" id="KW-0288">FMN</keyword>
<reference evidence="5" key="2">
    <citation type="submission" date="2024-10" db="UniProtKB">
        <authorList>
            <consortium name="EnsemblProtists"/>
        </authorList>
    </citation>
    <scope>IDENTIFICATION</scope>
</reference>
<keyword evidence="3" id="KW-0157">Chromophore</keyword>
<dbReference type="PANTHER" id="PTHR47429">
    <property type="entry name" value="PROTEIN TWIN LOV 1"/>
    <property type="match status" value="1"/>
</dbReference>
<evidence type="ECO:0000256" key="4">
    <source>
        <dbReference type="SAM" id="MobiDB-lite"/>
    </source>
</evidence>
<name>A0A0D3IQ53_EMIH1</name>
<feature type="region of interest" description="Disordered" evidence="4">
    <location>
        <begin position="242"/>
        <end position="278"/>
    </location>
</feature>
<evidence type="ECO:0000313" key="6">
    <source>
        <dbReference type="Proteomes" id="UP000013827"/>
    </source>
</evidence>
<organism evidence="5 6">
    <name type="scientific">Emiliania huxleyi (strain CCMP1516)</name>
    <dbReference type="NCBI Taxonomy" id="280463"/>
    <lineage>
        <taxon>Eukaryota</taxon>
        <taxon>Haptista</taxon>
        <taxon>Haptophyta</taxon>
        <taxon>Prymnesiophyceae</taxon>
        <taxon>Isochrysidales</taxon>
        <taxon>Noelaerhabdaceae</taxon>
        <taxon>Emiliania</taxon>
    </lineage>
</organism>
<evidence type="ECO:0008006" key="7">
    <source>
        <dbReference type="Google" id="ProtNLM"/>
    </source>
</evidence>
<evidence type="ECO:0000256" key="1">
    <source>
        <dbReference type="ARBA" id="ARBA00022630"/>
    </source>
</evidence>